<dbReference type="AlphaFoldDB" id="A0A5D4RJP3"/>
<keyword evidence="1" id="KW-0812">Transmembrane</keyword>
<protein>
    <submittedName>
        <fullName evidence="2">Uncharacterized protein</fullName>
    </submittedName>
</protein>
<keyword evidence="1" id="KW-0472">Membrane</keyword>
<sequence>MKLLPQIVILIISLVNDYAIYRLDQKRDQKRLLYSGVVLTLGGLIYSTVKTKYIIKHIKMPKN</sequence>
<dbReference type="EMBL" id="VTER01000003">
    <property type="protein sequence ID" value="TYS50076.1"/>
    <property type="molecule type" value="Genomic_DNA"/>
</dbReference>
<evidence type="ECO:0000313" key="3">
    <source>
        <dbReference type="Proteomes" id="UP000322139"/>
    </source>
</evidence>
<comment type="caution">
    <text evidence="2">The sequence shown here is derived from an EMBL/GenBank/DDBJ whole genome shotgun (WGS) entry which is preliminary data.</text>
</comment>
<organism evidence="2 3">
    <name type="scientific">Bacillus infantis</name>
    <dbReference type="NCBI Taxonomy" id="324767"/>
    <lineage>
        <taxon>Bacteria</taxon>
        <taxon>Bacillati</taxon>
        <taxon>Bacillota</taxon>
        <taxon>Bacilli</taxon>
        <taxon>Bacillales</taxon>
        <taxon>Bacillaceae</taxon>
        <taxon>Bacillus</taxon>
    </lineage>
</organism>
<dbReference type="Proteomes" id="UP000322139">
    <property type="component" value="Unassembled WGS sequence"/>
</dbReference>
<feature type="transmembrane region" description="Helical" evidence="1">
    <location>
        <begin position="32"/>
        <end position="49"/>
    </location>
</feature>
<reference evidence="2 3" key="1">
    <citation type="submission" date="2019-08" db="EMBL/GenBank/DDBJ databases">
        <title>Bacillus genomes from the desert of Cuatro Cienegas, Coahuila.</title>
        <authorList>
            <person name="Olmedo-Alvarez G."/>
        </authorList>
    </citation>
    <scope>NUCLEOTIDE SEQUENCE [LARGE SCALE GENOMIC DNA]</scope>
    <source>
        <strain evidence="2 3">CH446_14T</strain>
    </source>
</reference>
<evidence type="ECO:0000313" key="2">
    <source>
        <dbReference type="EMBL" id="TYS50076.1"/>
    </source>
</evidence>
<proteinExistence type="predicted"/>
<accession>A0A5D4RJP3</accession>
<keyword evidence="1" id="KW-1133">Transmembrane helix</keyword>
<dbReference type="RefSeq" id="WP_148973905.1">
    <property type="nucleotide sequence ID" value="NZ_VTER01000003.1"/>
</dbReference>
<name>A0A5D4RJP3_9BACI</name>
<evidence type="ECO:0000256" key="1">
    <source>
        <dbReference type="SAM" id="Phobius"/>
    </source>
</evidence>
<gene>
    <name evidence="2" type="ORF">FZD51_05845</name>
</gene>